<evidence type="ECO:0000313" key="2">
    <source>
        <dbReference type="Proteomes" id="UP000664940"/>
    </source>
</evidence>
<accession>A0A834B6F9</accession>
<comment type="caution">
    <text evidence="1">The sequence shown here is derived from an EMBL/GenBank/DDBJ whole genome shotgun (WGS) entry which is preliminary data.</text>
</comment>
<reference evidence="1 2" key="1">
    <citation type="journal article" date="2020" name="Nature">
        <title>Six reference-quality genomes reveal evolution of bat adaptations.</title>
        <authorList>
            <person name="Jebb D."/>
            <person name="Huang Z."/>
            <person name="Pippel M."/>
            <person name="Hughes G.M."/>
            <person name="Lavrichenko K."/>
            <person name="Devanna P."/>
            <person name="Winkler S."/>
            <person name="Jermiin L.S."/>
            <person name="Skirmuntt E.C."/>
            <person name="Katzourakis A."/>
            <person name="Burkitt-Gray L."/>
            <person name="Ray D.A."/>
            <person name="Sullivan K.A.M."/>
            <person name="Roscito J.G."/>
            <person name="Kirilenko B.M."/>
            <person name="Davalos L.M."/>
            <person name="Corthals A.P."/>
            <person name="Power M.L."/>
            <person name="Jones G."/>
            <person name="Ransome R.D."/>
            <person name="Dechmann D.K.N."/>
            <person name="Locatelli A.G."/>
            <person name="Puechmaille S.J."/>
            <person name="Fedrigo O."/>
            <person name="Jarvis E.D."/>
            <person name="Hiller M."/>
            <person name="Vernes S.C."/>
            <person name="Myers E.W."/>
            <person name="Teeling E.C."/>
        </authorList>
    </citation>
    <scope>NUCLEOTIDE SEQUENCE [LARGE SCALE GENOMIC DNA]</scope>
    <source>
        <strain evidence="1">Bat1K_MPI-CBG_1</strain>
    </source>
</reference>
<dbReference type="Proteomes" id="UP000664940">
    <property type="component" value="Unassembled WGS sequence"/>
</dbReference>
<dbReference type="EMBL" id="JABVXQ010000002">
    <property type="protein sequence ID" value="KAF6125109.1"/>
    <property type="molecule type" value="Genomic_DNA"/>
</dbReference>
<gene>
    <name evidence="1" type="ORF">HJG60_009657</name>
</gene>
<proteinExistence type="predicted"/>
<evidence type="ECO:0000313" key="1">
    <source>
        <dbReference type="EMBL" id="KAF6125109.1"/>
    </source>
</evidence>
<organism evidence="1 2">
    <name type="scientific">Phyllostomus discolor</name>
    <name type="common">pale spear-nosed bat</name>
    <dbReference type="NCBI Taxonomy" id="89673"/>
    <lineage>
        <taxon>Eukaryota</taxon>
        <taxon>Metazoa</taxon>
        <taxon>Chordata</taxon>
        <taxon>Craniata</taxon>
        <taxon>Vertebrata</taxon>
        <taxon>Euteleostomi</taxon>
        <taxon>Mammalia</taxon>
        <taxon>Eutheria</taxon>
        <taxon>Laurasiatheria</taxon>
        <taxon>Chiroptera</taxon>
        <taxon>Yangochiroptera</taxon>
        <taxon>Phyllostomidae</taxon>
        <taxon>Phyllostominae</taxon>
        <taxon>Phyllostomus</taxon>
    </lineage>
</organism>
<protein>
    <submittedName>
        <fullName evidence="1">Uncharacterized protein</fullName>
    </submittedName>
</protein>
<name>A0A834B6F9_9CHIR</name>
<dbReference type="AlphaFoldDB" id="A0A834B6F9"/>
<sequence length="142" mass="15402">MVQCYRSWGAVYVDYSGFQEKYFVIFKTSVTASAEGTIGHVPPGSQMGRPRQRVCLFVCFFQVRCPVRHRAVATGQGSRFLIPCRESAPSPWEEVWKGVQQGEGLPPGPSGAGMQSGFSQLCPKTEPRWDGGAGLGCCVPGP</sequence>